<feature type="region of interest" description="Disordered" evidence="1">
    <location>
        <begin position="19"/>
        <end position="42"/>
    </location>
</feature>
<dbReference type="EMBL" id="MU155157">
    <property type="protein sequence ID" value="KAF9483141.1"/>
    <property type="molecule type" value="Genomic_DNA"/>
</dbReference>
<dbReference type="Proteomes" id="UP000807469">
    <property type="component" value="Unassembled WGS sequence"/>
</dbReference>
<name>A0A9P6CWP3_9AGAR</name>
<dbReference type="Gene3D" id="1.20.1280.50">
    <property type="match status" value="1"/>
</dbReference>
<evidence type="ECO:0000256" key="1">
    <source>
        <dbReference type="SAM" id="MobiDB-lite"/>
    </source>
</evidence>
<organism evidence="2 3">
    <name type="scientific">Pholiota conissans</name>
    <dbReference type="NCBI Taxonomy" id="109636"/>
    <lineage>
        <taxon>Eukaryota</taxon>
        <taxon>Fungi</taxon>
        <taxon>Dikarya</taxon>
        <taxon>Basidiomycota</taxon>
        <taxon>Agaricomycotina</taxon>
        <taxon>Agaricomycetes</taxon>
        <taxon>Agaricomycetidae</taxon>
        <taxon>Agaricales</taxon>
        <taxon>Agaricineae</taxon>
        <taxon>Strophariaceae</taxon>
        <taxon>Pholiota</taxon>
    </lineage>
</organism>
<evidence type="ECO:0000313" key="2">
    <source>
        <dbReference type="EMBL" id="KAF9483141.1"/>
    </source>
</evidence>
<dbReference type="AlphaFoldDB" id="A0A9P6CWP3"/>
<evidence type="ECO:0000313" key="3">
    <source>
        <dbReference type="Proteomes" id="UP000807469"/>
    </source>
</evidence>
<reference evidence="2" key="1">
    <citation type="submission" date="2020-11" db="EMBL/GenBank/DDBJ databases">
        <authorList>
            <consortium name="DOE Joint Genome Institute"/>
            <person name="Ahrendt S."/>
            <person name="Riley R."/>
            <person name="Andreopoulos W."/>
            <person name="Labutti K."/>
            <person name="Pangilinan J."/>
            <person name="Ruiz-Duenas F.J."/>
            <person name="Barrasa J.M."/>
            <person name="Sanchez-Garcia M."/>
            <person name="Camarero S."/>
            <person name="Miyauchi S."/>
            <person name="Serrano A."/>
            <person name="Linde D."/>
            <person name="Babiker R."/>
            <person name="Drula E."/>
            <person name="Ayuso-Fernandez I."/>
            <person name="Pacheco R."/>
            <person name="Padilla G."/>
            <person name="Ferreira P."/>
            <person name="Barriuso J."/>
            <person name="Kellner H."/>
            <person name="Castanera R."/>
            <person name="Alfaro M."/>
            <person name="Ramirez L."/>
            <person name="Pisabarro A.G."/>
            <person name="Kuo A."/>
            <person name="Tritt A."/>
            <person name="Lipzen A."/>
            <person name="He G."/>
            <person name="Yan M."/>
            <person name="Ng V."/>
            <person name="Cullen D."/>
            <person name="Martin F."/>
            <person name="Rosso M.-N."/>
            <person name="Henrissat B."/>
            <person name="Hibbett D."/>
            <person name="Martinez A.T."/>
            <person name="Grigoriev I.V."/>
        </authorList>
    </citation>
    <scope>NUCLEOTIDE SEQUENCE</scope>
    <source>
        <strain evidence="2">CIRM-BRFM 674</strain>
    </source>
</reference>
<sequence length="723" mass="84119">MHIFRALNTKRHATLLSVPGSESPKLRKFPQPPVPHLLNTNERPSESESLLVFDAIEEAERRIFDLRERLSVIPNTDSSGLDARNRTEVKAQLKNTMEFVRQHQGIVSVVRRGIPPEILQEIFSYLLPMFWLDPPKKDFTSNYNKAVKDLWVMTRVCRLWRESAMCMPSFCGQLPPVRVTVKESKVRTKRWMRIFTEFLHRSAGVPLSVFIFIEDLDGSERLRNPILDIVLGASKRWRHVVIVSEMKALKFYFQSLKGKIPMLQSLTMVTIGRLRPMREVQVPDMFTEAPALKQVCFRGHTSLFPKLDLPQSQLTHFNDDCIFRRGDLLFMATDKRRVFKLPSSLETLVIGIERLTFAQVESELLHPRELYIKMPYIRVGQTPPKIHKWISALTMKKLYIDIRDGISIVTTQYSVAWILNILPTHSSKSLTHLGLRILFIDDNSQFRLSYLLDYTPALVRLDISLPSANDILRLSSRSQLGEFSVPILQICNFYAEDGFISRRTRDAINTLARLRCECWRPLHELAIYCAWTRITSYVVKGQVPTYTFEGSLRRKELNLEHWYITSEFDQLERFKQRLCDAVPELVGQPPPTRSKLFSFGQLSEKVHKILDDIDVHTIARIENLYASDLHLVLKKISDEQVPRDEKYHFSDHAQRILEKWRPLFEANLKNRRWMVRGKSSLVYIAYDDPLRGSPEYFDSMVYGSKPRIPTGPIVEIWPEILNN</sequence>
<accession>A0A9P6CWP3</accession>
<comment type="caution">
    <text evidence="2">The sequence shown here is derived from an EMBL/GenBank/DDBJ whole genome shotgun (WGS) entry which is preliminary data.</text>
</comment>
<evidence type="ECO:0008006" key="4">
    <source>
        <dbReference type="Google" id="ProtNLM"/>
    </source>
</evidence>
<keyword evidence="3" id="KW-1185">Reference proteome</keyword>
<dbReference type="OrthoDB" id="3365698at2759"/>
<proteinExistence type="predicted"/>
<protein>
    <recommendedName>
        <fullName evidence="4">F-box domain-containing protein</fullName>
    </recommendedName>
</protein>
<gene>
    <name evidence="2" type="ORF">BDN70DRAFT_929471</name>
</gene>